<dbReference type="FunCoup" id="A0A1X2H8M6">
    <property type="interactions" value="754"/>
</dbReference>
<evidence type="ECO:0000256" key="1">
    <source>
        <dbReference type="ARBA" id="ARBA00000707"/>
    </source>
</evidence>
<feature type="binding site" evidence="14">
    <location>
        <position position="215"/>
    </location>
    <ligand>
        <name>Zn(2+)</name>
        <dbReference type="ChEBI" id="CHEBI:29105"/>
    </ligand>
</feature>
<dbReference type="FunFam" id="3.30.40.10:FF:000587">
    <property type="entry name" value="Ubiquitin carboxyl-terminal hydrolase"/>
    <property type="match status" value="1"/>
</dbReference>
<evidence type="ECO:0000256" key="4">
    <source>
        <dbReference type="ARBA" id="ARBA00022723"/>
    </source>
</evidence>
<feature type="region of interest" description="Disordered" evidence="16">
    <location>
        <begin position="639"/>
        <end position="658"/>
    </location>
</feature>
<dbReference type="PROSITE" id="PS00972">
    <property type="entry name" value="USP_1"/>
    <property type="match status" value="1"/>
</dbReference>
<keyword evidence="6 15" id="KW-0863">Zinc-finger</keyword>
<feature type="binding site" evidence="13">
    <location>
        <position position="243"/>
    </location>
    <ligand>
        <name>substrate</name>
    </ligand>
</feature>
<sequence length="780" mass="86411">MACDHITSARFTLPSAFTQVHREECTQCFDSQDLPEGIDVCLTCFNGGCRSDERHHARNHVALSGHNLAVNIHRVVVDKPKRPDDGTPPPQKMSKLAIVPEEEETKYEHVAKVRCYACDEAEVSKDATPELAQIVDAVLSSMSSAKQSEVKAWEEEIHPCEHTLCLQQDPPRKLEQQSLAHCKDCELNENLWLCLTCGNLGCGRRQFDGSGGNNHGLDHFTQTGHGVSCKLGTITPEGTADIYCYLCDDAKLDNDLSSHLANWGINVSQQLKTEKSMTELQLEQNLKFDFSMTTEDGKQLEPKFGPGYTGLKNLGNSCYMASVLQSVFDVPDFRDRYYQQLADHAQICVNDPASCWHCQLHKLADGLLSGRYSQPVKPANANDSPSQEGITPAMFKALVGKGHEEFSTMRQQDAYEFFQYLMKSVAQKEHTAKATNPARVFEFAIEHRLQCGKCKRVRYQTDTTNSLSVDVPARKSGDAMTDKEDGEDVYAPVDFYECMDTFVADELVEGYHCPHCQEKTTAHKSQKLASFPQILVIHARRFAFVNWVPRKLNVQVRFPEGEIQLDKYQGKGLQPGEEELPEDQATPASAEPEVDAAALDQLLAMGFPENRCKRALITTGNNGAELAMGWILEHMDDPSVDEPITTSSGDAGGDTGASEEQVSMLCAMGFSPAQAKKALKETGNNPERAVDWLFSHPEDTGEEDEPAAVAADAAPPGDATGPFKYHVQSFVSHKGTSVHCGHYVAHVRKEGKWVLFNDNRVAESPNPPIGEAYVYFLQRD</sequence>
<dbReference type="AlphaFoldDB" id="A0A1X2H8M6"/>
<dbReference type="GO" id="GO:0016579">
    <property type="term" value="P:protein deubiquitination"/>
    <property type="evidence" value="ECO:0007669"/>
    <property type="project" value="InterPro"/>
</dbReference>
<evidence type="ECO:0000256" key="9">
    <source>
        <dbReference type="ARBA" id="ARBA00022807"/>
    </source>
</evidence>
<dbReference type="InParanoid" id="A0A1X2H8M6"/>
<keyword evidence="7 11" id="KW-0833">Ubl conjugation pathway</keyword>
<dbReference type="SMART" id="SM00290">
    <property type="entry name" value="ZnF_UBP"/>
    <property type="match status" value="2"/>
</dbReference>
<comment type="caution">
    <text evidence="20">The sequence shown here is derived from an EMBL/GenBank/DDBJ whole genome shotgun (WGS) entry which is preliminary data.</text>
</comment>
<evidence type="ECO:0000256" key="6">
    <source>
        <dbReference type="ARBA" id="ARBA00022771"/>
    </source>
</evidence>
<dbReference type="GO" id="GO:0006508">
    <property type="term" value="P:proteolysis"/>
    <property type="evidence" value="ECO:0007669"/>
    <property type="project" value="UniProtKB-KW"/>
</dbReference>
<dbReference type="EMBL" id="MCGN01000007">
    <property type="protein sequence ID" value="ORY94902.1"/>
    <property type="molecule type" value="Genomic_DNA"/>
</dbReference>
<feature type="active site" description="Proton acceptor" evidence="12">
    <location>
        <position position="742"/>
    </location>
</feature>
<dbReference type="CDD" id="cd14385">
    <property type="entry name" value="UBA1_spUBP14_like"/>
    <property type="match status" value="1"/>
</dbReference>
<dbReference type="InterPro" id="IPR028889">
    <property type="entry name" value="USP"/>
</dbReference>
<evidence type="ECO:0000256" key="10">
    <source>
        <dbReference type="ARBA" id="ARBA00022833"/>
    </source>
</evidence>
<evidence type="ECO:0000256" key="8">
    <source>
        <dbReference type="ARBA" id="ARBA00022801"/>
    </source>
</evidence>
<evidence type="ECO:0000256" key="3">
    <source>
        <dbReference type="ARBA" id="ARBA00022670"/>
    </source>
</evidence>
<dbReference type="GO" id="GO:0008270">
    <property type="term" value="F:zinc ion binding"/>
    <property type="evidence" value="ECO:0007669"/>
    <property type="project" value="UniProtKB-UniRule"/>
</dbReference>
<dbReference type="FunFam" id="1.10.8.10:FF:000086">
    <property type="entry name" value="Ubiquitin carboxyl-terminal hydrolase"/>
    <property type="match status" value="1"/>
</dbReference>
<comment type="catalytic activity">
    <reaction evidence="1 11">
        <text>Thiol-dependent hydrolysis of ester, thioester, amide, peptide and isopeptide bonds formed by the C-terminal Gly of ubiquitin (a 76-residue protein attached to proteins as an intracellular targeting signal).</text>
        <dbReference type="EC" id="3.4.19.12"/>
    </reaction>
</comment>
<feature type="domain" description="UBA" evidence="17">
    <location>
        <begin position="593"/>
        <end position="634"/>
    </location>
</feature>
<evidence type="ECO:0000256" key="15">
    <source>
        <dbReference type="PROSITE-ProRule" id="PRU00502"/>
    </source>
</evidence>
<dbReference type="PROSITE" id="PS50271">
    <property type="entry name" value="ZF_UBP"/>
    <property type="match status" value="2"/>
</dbReference>
<dbReference type="PANTHER" id="PTHR24006">
    <property type="entry name" value="UBIQUITIN CARBOXYL-TERMINAL HYDROLASE"/>
    <property type="match status" value="1"/>
</dbReference>
<dbReference type="PROSITE" id="PS50235">
    <property type="entry name" value="USP_3"/>
    <property type="match status" value="1"/>
</dbReference>
<evidence type="ECO:0000259" key="18">
    <source>
        <dbReference type="PROSITE" id="PS50235"/>
    </source>
</evidence>
<gene>
    <name evidence="20" type="ORF">BCR43DRAFT_494783</name>
</gene>
<evidence type="ECO:0000256" key="13">
    <source>
        <dbReference type="PIRSR" id="PIRSR016308-2"/>
    </source>
</evidence>
<dbReference type="InterPro" id="IPR001607">
    <property type="entry name" value="Znf_UBP"/>
</dbReference>
<keyword evidence="4 11" id="KW-0479">Metal-binding</keyword>
<evidence type="ECO:0000313" key="21">
    <source>
        <dbReference type="Proteomes" id="UP000242180"/>
    </source>
</evidence>
<comment type="similarity">
    <text evidence="2 11">Belongs to the peptidase C19 family.</text>
</comment>
<keyword evidence="5" id="KW-0677">Repeat</keyword>
<dbReference type="GO" id="GO:0005634">
    <property type="term" value="C:nucleus"/>
    <property type="evidence" value="ECO:0007669"/>
    <property type="project" value="TreeGrafter"/>
</dbReference>
<feature type="domain" description="UBP-type" evidence="19">
    <location>
        <begin position="1"/>
        <end position="109"/>
    </location>
</feature>
<dbReference type="SUPFAM" id="SSF57850">
    <property type="entry name" value="RING/U-box"/>
    <property type="match status" value="2"/>
</dbReference>
<evidence type="ECO:0000259" key="19">
    <source>
        <dbReference type="PROSITE" id="PS50271"/>
    </source>
</evidence>
<dbReference type="SUPFAM" id="SSF54001">
    <property type="entry name" value="Cysteine proteinases"/>
    <property type="match status" value="1"/>
</dbReference>
<evidence type="ECO:0000256" key="11">
    <source>
        <dbReference type="PIRNR" id="PIRNR016308"/>
    </source>
</evidence>
<dbReference type="Pfam" id="PF02148">
    <property type="entry name" value="zf-UBP"/>
    <property type="match status" value="1"/>
</dbReference>
<evidence type="ECO:0000256" key="12">
    <source>
        <dbReference type="PIRSR" id="PIRSR016308-1"/>
    </source>
</evidence>
<dbReference type="InterPro" id="IPR016652">
    <property type="entry name" value="Ubiquitinyl_hydrolase"/>
</dbReference>
<dbReference type="InterPro" id="IPR001394">
    <property type="entry name" value="Peptidase_C19_UCH"/>
</dbReference>
<proteinExistence type="inferred from homology"/>
<feature type="binding site" evidence="13">
    <location>
        <position position="192"/>
    </location>
    <ligand>
        <name>substrate</name>
    </ligand>
</feature>
<dbReference type="InterPro" id="IPR013083">
    <property type="entry name" value="Znf_RING/FYVE/PHD"/>
</dbReference>
<evidence type="ECO:0000256" key="7">
    <source>
        <dbReference type="ARBA" id="ARBA00022786"/>
    </source>
</evidence>
<dbReference type="InterPro" id="IPR009060">
    <property type="entry name" value="UBA-like_sf"/>
</dbReference>
<dbReference type="Pfam" id="PF00443">
    <property type="entry name" value="UCH"/>
    <property type="match status" value="1"/>
</dbReference>
<dbReference type="EC" id="3.4.19.12" evidence="11"/>
<keyword evidence="10 11" id="KW-0862">Zinc</keyword>
<feature type="binding site" evidence="14">
    <location>
        <position position="182"/>
    </location>
    <ligand>
        <name>Zn(2+)</name>
        <dbReference type="ChEBI" id="CHEBI:29105"/>
    </ligand>
</feature>
<dbReference type="STRING" id="13706.A0A1X2H8M6"/>
<dbReference type="GO" id="GO:0004843">
    <property type="term" value="F:cysteine-type deubiquitinase activity"/>
    <property type="evidence" value="ECO:0007669"/>
    <property type="project" value="UniProtKB-UniRule"/>
</dbReference>
<name>A0A1X2H8M6_SYNRA</name>
<keyword evidence="9 11" id="KW-0788">Thiol protease</keyword>
<dbReference type="PANTHER" id="PTHR24006:SF664">
    <property type="entry name" value="UBIQUITIN CARBOXYL-TERMINAL HYDROLASE"/>
    <property type="match status" value="1"/>
</dbReference>
<keyword evidence="21" id="KW-1185">Reference proteome</keyword>
<organism evidence="20 21">
    <name type="scientific">Syncephalastrum racemosum</name>
    <name type="common">Filamentous fungus</name>
    <dbReference type="NCBI Taxonomy" id="13706"/>
    <lineage>
        <taxon>Eukaryota</taxon>
        <taxon>Fungi</taxon>
        <taxon>Fungi incertae sedis</taxon>
        <taxon>Mucoromycota</taxon>
        <taxon>Mucoromycotina</taxon>
        <taxon>Mucoromycetes</taxon>
        <taxon>Mucorales</taxon>
        <taxon>Syncephalastraceae</taxon>
        <taxon>Syncephalastrum</taxon>
    </lineage>
</organism>
<dbReference type="CDD" id="cd02658">
    <property type="entry name" value="Peptidase_C19B"/>
    <property type="match status" value="1"/>
</dbReference>
<feature type="domain" description="UBA" evidence="17">
    <location>
        <begin position="656"/>
        <end position="696"/>
    </location>
</feature>
<dbReference type="SMART" id="SM00165">
    <property type="entry name" value="UBA"/>
    <property type="match status" value="2"/>
</dbReference>
<evidence type="ECO:0000256" key="5">
    <source>
        <dbReference type="ARBA" id="ARBA00022737"/>
    </source>
</evidence>
<dbReference type="SUPFAM" id="SSF46934">
    <property type="entry name" value="UBA-like"/>
    <property type="match status" value="1"/>
</dbReference>
<feature type="domain" description="UBP-type" evidence="19">
    <location>
        <begin position="158"/>
        <end position="267"/>
    </location>
</feature>
<feature type="active site" description="Nucleophile" evidence="12">
    <location>
        <position position="318"/>
    </location>
</feature>
<dbReference type="InterPro" id="IPR018200">
    <property type="entry name" value="USP_CS"/>
</dbReference>
<evidence type="ECO:0000256" key="16">
    <source>
        <dbReference type="SAM" id="MobiDB-lite"/>
    </source>
</evidence>
<dbReference type="GO" id="GO:0005829">
    <property type="term" value="C:cytosol"/>
    <property type="evidence" value="ECO:0007669"/>
    <property type="project" value="TreeGrafter"/>
</dbReference>
<evidence type="ECO:0000256" key="2">
    <source>
        <dbReference type="ARBA" id="ARBA00009085"/>
    </source>
</evidence>
<keyword evidence="3 11" id="KW-0645">Protease</keyword>
<dbReference type="Pfam" id="PF17807">
    <property type="entry name" value="zf-UBP_var"/>
    <property type="match status" value="1"/>
</dbReference>
<reference evidence="20 21" key="1">
    <citation type="submission" date="2016-07" db="EMBL/GenBank/DDBJ databases">
        <title>Pervasive Adenine N6-methylation of Active Genes in Fungi.</title>
        <authorList>
            <consortium name="DOE Joint Genome Institute"/>
            <person name="Mondo S.J."/>
            <person name="Dannebaum R.O."/>
            <person name="Kuo R.C."/>
            <person name="Labutti K."/>
            <person name="Haridas S."/>
            <person name="Kuo A."/>
            <person name="Salamov A."/>
            <person name="Ahrendt S.R."/>
            <person name="Lipzen A."/>
            <person name="Sullivan W."/>
            <person name="Andreopoulos W.B."/>
            <person name="Clum A."/>
            <person name="Lindquist E."/>
            <person name="Daum C."/>
            <person name="Ramamoorthy G.K."/>
            <person name="Gryganskyi A."/>
            <person name="Culley D."/>
            <person name="Magnuson J.K."/>
            <person name="James T.Y."/>
            <person name="O'Malley M.A."/>
            <person name="Stajich J.E."/>
            <person name="Spatafora J.W."/>
            <person name="Visel A."/>
            <person name="Grigoriev I.V."/>
        </authorList>
    </citation>
    <scope>NUCLEOTIDE SEQUENCE [LARGE SCALE GENOMIC DNA]</scope>
    <source>
        <strain evidence="20 21">NRRL 2496</strain>
    </source>
</reference>
<feature type="domain" description="USP" evidence="18">
    <location>
        <begin position="309"/>
        <end position="780"/>
    </location>
</feature>
<dbReference type="PIRSF" id="PIRSF016308">
    <property type="entry name" value="UBP"/>
    <property type="match status" value="1"/>
</dbReference>
<dbReference type="PROSITE" id="PS50030">
    <property type="entry name" value="UBA"/>
    <property type="match status" value="2"/>
</dbReference>
<dbReference type="OrthoDB" id="361536at2759"/>
<dbReference type="Gene3D" id="3.90.70.10">
    <property type="entry name" value="Cysteine proteinases"/>
    <property type="match status" value="1"/>
</dbReference>
<protein>
    <recommendedName>
        <fullName evidence="11">Ubiquitin carboxyl-terminal hydrolase</fullName>
        <ecNumber evidence="11">3.4.19.12</ecNumber>
    </recommendedName>
</protein>
<evidence type="ECO:0000259" key="17">
    <source>
        <dbReference type="PROSITE" id="PS50030"/>
    </source>
</evidence>
<dbReference type="Pfam" id="PF00627">
    <property type="entry name" value="UBA"/>
    <property type="match status" value="2"/>
</dbReference>
<evidence type="ECO:0000256" key="14">
    <source>
        <dbReference type="PIRSR" id="PIRSR016308-3"/>
    </source>
</evidence>
<dbReference type="Proteomes" id="UP000242180">
    <property type="component" value="Unassembled WGS sequence"/>
</dbReference>
<dbReference type="CDD" id="cd14386">
    <property type="entry name" value="UBA2_UBP5"/>
    <property type="match status" value="1"/>
</dbReference>
<dbReference type="InterPro" id="IPR041432">
    <property type="entry name" value="UBP13_Znf-UBP_var"/>
</dbReference>
<dbReference type="InterPro" id="IPR050164">
    <property type="entry name" value="Peptidase_C19"/>
</dbReference>
<evidence type="ECO:0000313" key="20">
    <source>
        <dbReference type="EMBL" id="ORY94902.1"/>
    </source>
</evidence>
<feature type="binding site" evidence="14">
    <location>
        <position position="202"/>
    </location>
    <ligand>
        <name>Zn(2+)</name>
        <dbReference type="ChEBI" id="CHEBI:29105"/>
    </ligand>
</feature>
<dbReference type="Gene3D" id="1.10.8.10">
    <property type="entry name" value="DNA helicase RuvA subunit, C-terminal domain"/>
    <property type="match status" value="2"/>
</dbReference>
<keyword evidence="8 11" id="KW-0378">Hydrolase</keyword>
<dbReference type="Gene3D" id="3.30.40.10">
    <property type="entry name" value="Zinc/RING finger domain, C3HC4 (zinc finger)"/>
    <property type="match status" value="2"/>
</dbReference>
<dbReference type="FunFam" id="3.30.40.10:FF:000396">
    <property type="entry name" value="Ubiquitin carboxyl-terminal hydrolase"/>
    <property type="match status" value="1"/>
</dbReference>
<dbReference type="InterPro" id="IPR015940">
    <property type="entry name" value="UBA"/>
</dbReference>
<feature type="binding site" evidence="13">
    <location>
        <position position="248"/>
    </location>
    <ligand>
        <name>substrate</name>
    </ligand>
</feature>
<dbReference type="InterPro" id="IPR038765">
    <property type="entry name" value="Papain-like_cys_pep_sf"/>
</dbReference>
<accession>A0A1X2H8M6</accession>
<feature type="binding site" evidence="14">
    <location>
        <position position="185"/>
    </location>
    <ligand>
        <name>Zn(2+)</name>
        <dbReference type="ChEBI" id="CHEBI:29105"/>
    </ligand>
</feature>
<feature type="binding site" evidence="13">
    <location>
        <begin position="204"/>
        <end position="207"/>
    </location>
    <ligand>
        <name>substrate</name>
    </ligand>
</feature>
<feature type="binding site" evidence="13">
    <location>
        <position position="245"/>
    </location>
    <ligand>
        <name>substrate</name>
    </ligand>
</feature>
<dbReference type="OMA" id="FVPCEHT"/>